<dbReference type="PANTHER" id="PTHR24148">
    <property type="entry name" value="ANKYRIN REPEAT DOMAIN-CONTAINING PROTEIN 39 HOMOLOG-RELATED"/>
    <property type="match status" value="1"/>
</dbReference>
<dbReference type="InterPro" id="IPR010730">
    <property type="entry name" value="HET"/>
</dbReference>
<feature type="region of interest" description="Disordered" evidence="1">
    <location>
        <begin position="485"/>
        <end position="509"/>
    </location>
</feature>
<name>A0A194UMS6_CYTMA</name>
<organism evidence="3 4">
    <name type="scientific">Cytospora mali</name>
    <name type="common">Apple Valsa canker fungus</name>
    <name type="synonym">Valsa mali</name>
    <dbReference type="NCBI Taxonomy" id="578113"/>
    <lineage>
        <taxon>Eukaryota</taxon>
        <taxon>Fungi</taxon>
        <taxon>Dikarya</taxon>
        <taxon>Ascomycota</taxon>
        <taxon>Pezizomycotina</taxon>
        <taxon>Sordariomycetes</taxon>
        <taxon>Sordariomycetidae</taxon>
        <taxon>Diaporthales</taxon>
        <taxon>Cytosporaceae</taxon>
        <taxon>Cytospora</taxon>
    </lineage>
</organism>
<proteinExistence type="predicted"/>
<dbReference type="AlphaFoldDB" id="A0A194UMS6"/>
<keyword evidence="4" id="KW-1185">Reference proteome</keyword>
<dbReference type="InterPro" id="IPR052895">
    <property type="entry name" value="HetReg/Transcr_Mod"/>
</dbReference>
<dbReference type="Pfam" id="PF06985">
    <property type="entry name" value="HET"/>
    <property type="match status" value="1"/>
</dbReference>
<dbReference type="STRING" id="694573.A0A194UMS6"/>
<feature type="domain" description="Heterokaryon incompatibility" evidence="2">
    <location>
        <begin position="2"/>
        <end position="145"/>
    </location>
</feature>
<dbReference type="Proteomes" id="UP000078576">
    <property type="component" value="Unassembled WGS sequence"/>
</dbReference>
<accession>A0A194UMS6</accession>
<sequence length="509" mass="58112">MRVRRNCEYALKQAKWYDGPRRPQRLHYWVDAICVNQMDNEEKGHQLAIMGTIYKNAERVLACVGEHDKESRYLYRKACVPENSAIFTKLGSLQPPLRNWVPSFLQKDVDKWQRSMQKPALVRLFHALHVFLERPYFSRVLVYQELFHGKRVSVHCGKERLSIRLFSGMALAANYWFHTMFYAMQHFYTMHPELSGPTINDVHIKSIDKVSHVLLECGSWVTELLPLEYALQQVWDLNYTDPRDKVYGVISVVDWENKTPICPDYTKDRLEIATEVIGAIQSSQDLPKVEKAVRSLDLIDHPSHQLAEAIQRRRRSSQHPVNTNQKQARTQDSFQGWLLAQEEGKWELSHSPPYDKAPISVQSLGEHLSSREASAETSAHTIILPPTTQAGDWLLVKYLSKDLCLALIGRQQADGRFDIVGKGVISPSLSDVLSDDDHTLVDVHLGIEDFTVLICEGEGSRRDFSHIPDDKFTEYLETRVCGQPGSSYAELRGISHEKDTGADGETDAS</sequence>
<dbReference type="EMBL" id="KN714667">
    <property type="protein sequence ID" value="KUI52962.1"/>
    <property type="molecule type" value="Genomic_DNA"/>
</dbReference>
<evidence type="ECO:0000259" key="2">
    <source>
        <dbReference type="Pfam" id="PF06985"/>
    </source>
</evidence>
<dbReference type="PANTHER" id="PTHR24148:SF73">
    <property type="entry name" value="HET DOMAIN PROTEIN (AFU_ORTHOLOGUE AFUA_8G01020)"/>
    <property type="match status" value="1"/>
</dbReference>
<evidence type="ECO:0000313" key="3">
    <source>
        <dbReference type="EMBL" id="KUI52962.1"/>
    </source>
</evidence>
<dbReference type="OrthoDB" id="2157530at2759"/>
<evidence type="ECO:0000256" key="1">
    <source>
        <dbReference type="SAM" id="MobiDB-lite"/>
    </source>
</evidence>
<gene>
    <name evidence="3" type="ORF">VP1G_00342</name>
</gene>
<reference evidence="4" key="1">
    <citation type="submission" date="2014-12" db="EMBL/GenBank/DDBJ databases">
        <title>Genome Sequence of Valsa Canker Pathogens Uncovers a Specific Adaption of Colonization on Woody Bark.</title>
        <authorList>
            <person name="Yin Z."/>
            <person name="Liu H."/>
            <person name="Gao X."/>
            <person name="Li Z."/>
            <person name="Song N."/>
            <person name="Ke X."/>
            <person name="Dai Q."/>
            <person name="Wu Y."/>
            <person name="Sun Y."/>
            <person name="Xu J.-R."/>
            <person name="Kang Z.K."/>
            <person name="Wang L."/>
            <person name="Huang L."/>
        </authorList>
    </citation>
    <scope>NUCLEOTIDE SEQUENCE [LARGE SCALE GENOMIC DNA]</scope>
    <source>
        <strain evidence="4">SXYL134</strain>
    </source>
</reference>
<protein>
    <submittedName>
        <fullName evidence="3">Heterokaryon incompatibility protein 6, OR allele</fullName>
    </submittedName>
</protein>
<evidence type="ECO:0000313" key="4">
    <source>
        <dbReference type="Proteomes" id="UP000078576"/>
    </source>
</evidence>